<dbReference type="InterPro" id="IPR036390">
    <property type="entry name" value="WH_DNA-bd_sf"/>
</dbReference>
<dbReference type="PANTHER" id="PTHR30419:SF8">
    <property type="entry name" value="NITROGEN ASSIMILATION TRANSCRIPTIONAL ACTIVATOR-RELATED"/>
    <property type="match status" value="1"/>
</dbReference>
<dbReference type="EMBL" id="BOPG01000024">
    <property type="protein sequence ID" value="GIJ56450.1"/>
    <property type="molecule type" value="Genomic_DNA"/>
</dbReference>
<organism evidence="6 7">
    <name type="scientific">Virgisporangium aurantiacum</name>
    <dbReference type="NCBI Taxonomy" id="175570"/>
    <lineage>
        <taxon>Bacteria</taxon>
        <taxon>Bacillati</taxon>
        <taxon>Actinomycetota</taxon>
        <taxon>Actinomycetes</taxon>
        <taxon>Micromonosporales</taxon>
        <taxon>Micromonosporaceae</taxon>
        <taxon>Virgisporangium</taxon>
    </lineage>
</organism>
<reference evidence="6" key="1">
    <citation type="submission" date="2021-01" db="EMBL/GenBank/DDBJ databases">
        <title>Whole genome shotgun sequence of Virgisporangium aurantiacum NBRC 16421.</title>
        <authorList>
            <person name="Komaki H."/>
            <person name="Tamura T."/>
        </authorList>
    </citation>
    <scope>NUCLEOTIDE SEQUENCE</scope>
    <source>
        <strain evidence="6">NBRC 16421</strain>
    </source>
</reference>
<evidence type="ECO:0000256" key="4">
    <source>
        <dbReference type="ARBA" id="ARBA00023163"/>
    </source>
</evidence>
<dbReference type="InterPro" id="IPR036388">
    <property type="entry name" value="WH-like_DNA-bd_sf"/>
</dbReference>
<evidence type="ECO:0000259" key="5">
    <source>
        <dbReference type="PROSITE" id="PS50931"/>
    </source>
</evidence>
<dbReference type="PROSITE" id="PS50931">
    <property type="entry name" value="HTH_LYSR"/>
    <property type="match status" value="1"/>
</dbReference>
<evidence type="ECO:0000256" key="1">
    <source>
        <dbReference type="ARBA" id="ARBA00009437"/>
    </source>
</evidence>
<gene>
    <name evidence="6" type="ORF">Vau01_039660</name>
</gene>
<protein>
    <submittedName>
        <fullName evidence="6">LysR family transcriptional regulator</fullName>
    </submittedName>
</protein>
<evidence type="ECO:0000313" key="6">
    <source>
        <dbReference type="EMBL" id="GIJ56450.1"/>
    </source>
</evidence>
<sequence length="303" mass="31316">MRIDPRRLVVLRAVADAGGVLAAASVLHLTPSAVSQHIARLEAETGVTLLDRSRLGGRRSVGLTAAGRLLARHAARLTDVLAAAEHDLAALTGQVSGPVVVGAFPTAVRHIVAPAAVALATTAPGLTVHIRQTEPGPGRAVLRSGGLDLLITETDAADPHADLRGLTATRLFDDPYRVVVPADWGPVAGLDALFGRPWVDGPPDSAARRVLDRVAADHDVVLDRPHECLEFPAVLAVVAAGLAAGIVPALALPAEVPGVRVVDGPPVGARRLDLVHRRGRHEPGAAALLVTGELLARGATILR</sequence>
<dbReference type="GO" id="GO:0005829">
    <property type="term" value="C:cytosol"/>
    <property type="evidence" value="ECO:0007669"/>
    <property type="project" value="TreeGrafter"/>
</dbReference>
<dbReference type="InterPro" id="IPR050950">
    <property type="entry name" value="HTH-type_LysR_regulators"/>
</dbReference>
<keyword evidence="3" id="KW-0238">DNA-binding</keyword>
<dbReference type="SUPFAM" id="SSF46785">
    <property type="entry name" value="Winged helix' DNA-binding domain"/>
    <property type="match status" value="1"/>
</dbReference>
<dbReference type="InterPro" id="IPR005119">
    <property type="entry name" value="LysR_subst-bd"/>
</dbReference>
<dbReference type="Pfam" id="PF03466">
    <property type="entry name" value="LysR_substrate"/>
    <property type="match status" value="1"/>
</dbReference>
<comment type="similarity">
    <text evidence="1">Belongs to the LysR transcriptional regulatory family.</text>
</comment>
<evidence type="ECO:0000256" key="3">
    <source>
        <dbReference type="ARBA" id="ARBA00023125"/>
    </source>
</evidence>
<keyword evidence="2" id="KW-0805">Transcription regulation</keyword>
<dbReference type="Gene3D" id="3.40.190.10">
    <property type="entry name" value="Periplasmic binding protein-like II"/>
    <property type="match status" value="2"/>
</dbReference>
<evidence type="ECO:0000256" key="2">
    <source>
        <dbReference type="ARBA" id="ARBA00023015"/>
    </source>
</evidence>
<keyword evidence="7" id="KW-1185">Reference proteome</keyword>
<proteinExistence type="inferred from homology"/>
<name>A0A8J3Z7M6_9ACTN</name>
<comment type="caution">
    <text evidence="6">The sequence shown here is derived from an EMBL/GenBank/DDBJ whole genome shotgun (WGS) entry which is preliminary data.</text>
</comment>
<dbReference type="Proteomes" id="UP000612585">
    <property type="component" value="Unassembled WGS sequence"/>
</dbReference>
<feature type="domain" description="HTH lysR-type" evidence="5">
    <location>
        <begin position="3"/>
        <end position="64"/>
    </location>
</feature>
<dbReference type="Pfam" id="PF00126">
    <property type="entry name" value="HTH_1"/>
    <property type="match status" value="1"/>
</dbReference>
<keyword evidence="4" id="KW-0804">Transcription</keyword>
<dbReference type="GO" id="GO:0003677">
    <property type="term" value="F:DNA binding"/>
    <property type="evidence" value="ECO:0007669"/>
    <property type="project" value="UniProtKB-KW"/>
</dbReference>
<dbReference type="GO" id="GO:0003700">
    <property type="term" value="F:DNA-binding transcription factor activity"/>
    <property type="evidence" value="ECO:0007669"/>
    <property type="project" value="InterPro"/>
</dbReference>
<evidence type="ECO:0000313" key="7">
    <source>
        <dbReference type="Proteomes" id="UP000612585"/>
    </source>
</evidence>
<dbReference type="RefSeq" id="WP_203994814.1">
    <property type="nucleotide sequence ID" value="NZ_BOPG01000024.1"/>
</dbReference>
<dbReference type="InterPro" id="IPR000847">
    <property type="entry name" value="LysR_HTH_N"/>
</dbReference>
<dbReference type="PANTHER" id="PTHR30419">
    <property type="entry name" value="HTH-TYPE TRANSCRIPTIONAL REGULATOR YBHD"/>
    <property type="match status" value="1"/>
</dbReference>
<dbReference type="SUPFAM" id="SSF53850">
    <property type="entry name" value="Periplasmic binding protein-like II"/>
    <property type="match status" value="1"/>
</dbReference>
<accession>A0A8J3Z7M6</accession>
<dbReference type="Gene3D" id="1.10.10.10">
    <property type="entry name" value="Winged helix-like DNA-binding domain superfamily/Winged helix DNA-binding domain"/>
    <property type="match status" value="1"/>
</dbReference>
<dbReference type="AlphaFoldDB" id="A0A8J3Z7M6"/>